<comment type="caution">
    <text evidence="2">The sequence shown here is derived from an EMBL/GenBank/DDBJ whole genome shotgun (WGS) entry which is preliminary data.</text>
</comment>
<keyword evidence="3" id="KW-1185">Reference proteome</keyword>
<organism evidence="2 3">
    <name type="scientific">Candidatus Xenolissoclinum pacificiensis L6</name>
    <dbReference type="NCBI Taxonomy" id="1401685"/>
    <lineage>
        <taxon>Bacteria</taxon>
        <taxon>Pseudomonadati</taxon>
        <taxon>Pseudomonadota</taxon>
        <taxon>Alphaproteobacteria</taxon>
        <taxon>Rickettsiales</taxon>
        <taxon>Anaplasmataceae</taxon>
        <taxon>Candidatus Xenolissoclinum</taxon>
    </lineage>
</organism>
<evidence type="ECO:0000313" key="2">
    <source>
        <dbReference type="EMBL" id="ETO91641.1"/>
    </source>
</evidence>
<keyword evidence="1" id="KW-0812">Transmembrane</keyword>
<accession>W2UZP9</accession>
<proteinExistence type="predicted"/>
<evidence type="ECO:0000313" key="3">
    <source>
        <dbReference type="Proteomes" id="UP000018951"/>
    </source>
</evidence>
<dbReference type="EMBL" id="AXCJ01000001">
    <property type="protein sequence ID" value="ETO91641.1"/>
    <property type="molecule type" value="Genomic_DNA"/>
</dbReference>
<feature type="transmembrane region" description="Helical" evidence="1">
    <location>
        <begin position="44"/>
        <end position="67"/>
    </location>
</feature>
<feature type="transmembrane region" description="Helical" evidence="1">
    <location>
        <begin position="12"/>
        <end position="32"/>
    </location>
</feature>
<sequence>MRAIPIAGIKFVRGIGIAMEMLNIIIASAYTFSPMNELKMSNLGFVNLSIFTSTLPVFSSILAKVVLFTDLFPSHLGIQGDSHPISNWKENSIIGIAKKVVNPGGTGIGKEIGRDKTSIMKGNPFS</sequence>
<dbReference type="AlphaFoldDB" id="W2UZP9"/>
<reference evidence="2 3" key="1">
    <citation type="journal article" date="2013" name="PLoS ONE">
        <title>Bacterial endosymbiosis in a chordate host: long-term co-evolution and conservation of secondary metabolism.</title>
        <authorList>
            <person name="Kwan J.C."/>
            <person name="Schmidt E.W."/>
        </authorList>
    </citation>
    <scope>NUCLEOTIDE SEQUENCE [LARGE SCALE GENOMIC DNA]</scope>
    <source>
        <strain evidence="3">L6</strain>
    </source>
</reference>
<keyword evidence="1" id="KW-1133">Transmembrane helix</keyword>
<keyword evidence="1" id="KW-0472">Membrane</keyword>
<dbReference type="Proteomes" id="UP000018951">
    <property type="component" value="Unassembled WGS sequence"/>
</dbReference>
<gene>
    <name evidence="2" type="ORF">P857_811</name>
</gene>
<name>W2UZP9_9RICK</name>
<protein>
    <submittedName>
        <fullName evidence="2">Uncharacterized protein</fullName>
    </submittedName>
</protein>
<evidence type="ECO:0000256" key="1">
    <source>
        <dbReference type="SAM" id="Phobius"/>
    </source>
</evidence>
<dbReference type="STRING" id="1401685.P857_811"/>